<dbReference type="CDD" id="cd02966">
    <property type="entry name" value="TlpA_like_family"/>
    <property type="match status" value="1"/>
</dbReference>
<evidence type="ECO:0000256" key="1">
    <source>
        <dbReference type="ARBA" id="ARBA00023284"/>
    </source>
</evidence>
<dbReference type="InterPro" id="IPR012336">
    <property type="entry name" value="Thioredoxin-like_fold"/>
</dbReference>
<keyword evidence="5" id="KW-1185">Reference proteome</keyword>
<dbReference type="PROSITE" id="PS51352">
    <property type="entry name" value="THIOREDOXIN_2"/>
    <property type="match status" value="1"/>
</dbReference>
<dbReference type="PANTHER" id="PTHR42852">
    <property type="entry name" value="THIOL:DISULFIDE INTERCHANGE PROTEIN DSBE"/>
    <property type="match status" value="1"/>
</dbReference>
<evidence type="ECO:0000256" key="2">
    <source>
        <dbReference type="SAM" id="SignalP"/>
    </source>
</evidence>
<feature type="signal peptide" evidence="2">
    <location>
        <begin position="1"/>
        <end position="27"/>
    </location>
</feature>
<dbReference type="Pfam" id="PF13905">
    <property type="entry name" value="Thioredoxin_8"/>
    <property type="match status" value="1"/>
</dbReference>
<evidence type="ECO:0000259" key="3">
    <source>
        <dbReference type="PROSITE" id="PS51352"/>
    </source>
</evidence>
<dbReference type="InterPro" id="IPR017937">
    <property type="entry name" value="Thioredoxin_CS"/>
</dbReference>
<dbReference type="AlphaFoldDB" id="A0A6N6MYI4"/>
<dbReference type="Gene3D" id="3.40.30.10">
    <property type="entry name" value="Glutaredoxin"/>
    <property type="match status" value="1"/>
</dbReference>
<accession>A0A6N6MYI4</accession>
<dbReference type="PROSITE" id="PS00194">
    <property type="entry name" value="THIOREDOXIN_1"/>
    <property type="match status" value="1"/>
</dbReference>
<dbReference type="OrthoDB" id="9813820at2"/>
<gene>
    <name evidence="4" type="ORF">F8A88_14425</name>
</gene>
<keyword evidence="1" id="KW-0676">Redox-active center</keyword>
<dbReference type="PROSITE" id="PS51257">
    <property type="entry name" value="PROKAR_LIPOPROTEIN"/>
    <property type="match status" value="1"/>
</dbReference>
<dbReference type="InterPro" id="IPR013766">
    <property type="entry name" value="Thioredoxin_domain"/>
</dbReference>
<feature type="domain" description="Thioredoxin" evidence="3">
    <location>
        <begin position="10"/>
        <end position="160"/>
    </location>
</feature>
<protein>
    <submittedName>
        <fullName evidence="4">TlpA family protein disulfide reductase</fullName>
    </submittedName>
</protein>
<organism evidence="4 5">
    <name type="scientific">Pseudodesulfovibrio senegalensis</name>
    <dbReference type="NCBI Taxonomy" id="1721087"/>
    <lineage>
        <taxon>Bacteria</taxon>
        <taxon>Pseudomonadati</taxon>
        <taxon>Thermodesulfobacteriota</taxon>
        <taxon>Desulfovibrionia</taxon>
        <taxon>Desulfovibrionales</taxon>
        <taxon>Desulfovibrionaceae</taxon>
    </lineage>
</organism>
<dbReference type="InterPro" id="IPR050553">
    <property type="entry name" value="Thioredoxin_ResA/DsbE_sf"/>
</dbReference>
<feature type="chain" id="PRO_5027041369" evidence="2">
    <location>
        <begin position="28"/>
        <end position="161"/>
    </location>
</feature>
<comment type="caution">
    <text evidence="4">The sequence shown here is derived from an EMBL/GenBank/DDBJ whole genome shotgun (WGS) entry which is preliminary data.</text>
</comment>
<dbReference type="EMBL" id="WAIE01000008">
    <property type="protein sequence ID" value="KAB1439098.1"/>
    <property type="molecule type" value="Genomic_DNA"/>
</dbReference>
<evidence type="ECO:0000313" key="4">
    <source>
        <dbReference type="EMBL" id="KAB1439098.1"/>
    </source>
</evidence>
<dbReference type="InterPro" id="IPR036249">
    <property type="entry name" value="Thioredoxin-like_sf"/>
</dbReference>
<dbReference type="PANTHER" id="PTHR42852:SF13">
    <property type="entry name" value="PROTEIN DIPZ"/>
    <property type="match status" value="1"/>
</dbReference>
<proteinExistence type="predicted"/>
<dbReference type="Proteomes" id="UP000438699">
    <property type="component" value="Unassembled WGS sequence"/>
</dbReference>
<dbReference type="RefSeq" id="WP_151151883.1">
    <property type="nucleotide sequence ID" value="NZ_WAIE01000008.1"/>
</dbReference>
<name>A0A6N6MYI4_9BACT</name>
<reference evidence="4 5" key="1">
    <citation type="journal article" date="2017" name="Int. J. Syst. Evol. Microbiol.">
        <title>Desulfovibrio senegalensis sp. nov., a mesophilic sulfate reducer isolated from marine sediment.</title>
        <authorList>
            <person name="Thioye A."/>
            <person name="Gam Z.B.A."/>
            <person name="Mbengue M."/>
            <person name="Cayol J.L."/>
            <person name="Joseph-Bartoli M."/>
            <person name="Toure-Kane C."/>
            <person name="Labat M."/>
        </authorList>
    </citation>
    <scope>NUCLEOTIDE SEQUENCE [LARGE SCALE GENOMIC DNA]</scope>
    <source>
        <strain evidence="4 5">DSM 101509</strain>
    </source>
</reference>
<sequence>MKKFRLYTTAAVILAAMIFLFAACSSAKTEAGYPSLDSAGFDALLEQSRGKPLVLCFWTTWCPACREEIPELGLSAADYGDKVVFAAVSMDEKREAVEKFFAKEKPGVPVYMGDQTLASRFKVSAIPHLVVFNGQGEVTFSRAGLFPRSMLAMLLNKILEK</sequence>
<dbReference type="SUPFAM" id="SSF52833">
    <property type="entry name" value="Thioredoxin-like"/>
    <property type="match status" value="1"/>
</dbReference>
<evidence type="ECO:0000313" key="5">
    <source>
        <dbReference type="Proteomes" id="UP000438699"/>
    </source>
</evidence>
<keyword evidence="2" id="KW-0732">Signal</keyword>